<feature type="transmembrane region" description="Helical" evidence="9">
    <location>
        <begin position="224"/>
        <end position="245"/>
    </location>
</feature>
<evidence type="ECO:0000313" key="11">
    <source>
        <dbReference type="Proteomes" id="UP000199370"/>
    </source>
</evidence>
<organism evidence="10 11">
    <name type="scientific">Haloarchaeobius iranensis</name>
    <dbReference type="NCBI Taxonomy" id="996166"/>
    <lineage>
        <taxon>Archaea</taxon>
        <taxon>Methanobacteriati</taxon>
        <taxon>Methanobacteriota</taxon>
        <taxon>Stenosarchaea group</taxon>
        <taxon>Halobacteria</taxon>
        <taxon>Halobacteriales</taxon>
        <taxon>Halorubellaceae</taxon>
        <taxon>Haloarchaeobius</taxon>
    </lineage>
</organism>
<dbReference type="RefSeq" id="WP_089731087.1">
    <property type="nucleotide sequence ID" value="NZ_FNIA01000001.1"/>
</dbReference>
<keyword evidence="7 9" id="KW-0472">Membrane</keyword>
<dbReference type="GO" id="GO:0022857">
    <property type="term" value="F:transmembrane transporter activity"/>
    <property type="evidence" value="ECO:0007669"/>
    <property type="project" value="InterPro"/>
</dbReference>
<evidence type="ECO:0000256" key="5">
    <source>
        <dbReference type="ARBA" id="ARBA00022970"/>
    </source>
</evidence>
<evidence type="ECO:0000256" key="6">
    <source>
        <dbReference type="ARBA" id="ARBA00022989"/>
    </source>
</evidence>
<keyword evidence="6 9" id="KW-1133">Transmembrane helix</keyword>
<keyword evidence="5" id="KW-0029">Amino-acid transport</keyword>
<dbReference type="OrthoDB" id="43815at2157"/>
<feature type="transmembrane region" description="Helical" evidence="9">
    <location>
        <begin position="178"/>
        <end position="195"/>
    </location>
</feature>
<reference evidence="10 11" key="1">
    <citation type="submission" date="2016-10" db="EMBL/GenBank/DDBJ databases">
        <authorList>
            <person name="de Groot N.N."/>
        </authorList>
    </citation>
    <scope>NUCLEOTIDE SEQUENCE [LARGE SCALE GENOMIC DNA]</scope>
    <source>
        <strain evidence="11">EB21,IBRC-M 10013,KCTC 4048</strain>
    </source>
</reference>
<comment type="subcellular location">
    <subcellularLocation>
        <location evidence="1">Cell membrane</location>
        <topology evidence="1">Multi-pass membrane protein</topology>
    </subcellularLocation>
</comment>
<evidence type="ECO:0000256" key="8">
    <source>
        <dbReference type="ARBA" id="ARBA00037998"/>
    </source>
</evidence>
<dbReference type="EMBL" id="FNIA01000001">
    <property type="protein sequence ID" value="SDM33621.1"/>
    <property type="molecule type" value="Genomic_DNA"/>
</dbReference>
<dbReference type="PANTHER" id="PTHR11795">
    <property type="entry name" value="BRANCHED-CHAIN AMINO ACID TRANSPORT SYSTEM PERMEASE PROTEIN LIVH"/>
    <property type="match status" value="1"/>
</dbReference>
<gene>
    <name evidence="10" type="ORF">SAMN05192554_101118</name>
</gene>
<dbReference type="InterPro" id="IPR001851">
    <property type="entry name" value="ABC_transp_permease"/>
</dbReference>
<dbReference type="AlphaFoldDB" id="A0A1G9SE02"/>
<keyword evidence="4 9" id="KW-0812">Transmembrane</keyword>
<evidence type="ECO:0000256" key="1">
    <source>
        <dbReference type="ARBA" id="ARBA00004651"/>
    </source>
</evidence>
<dbReference type="CDD" id="cd06582">
    <property type="entry name" value="TM_PBP1_LivH_like"/>
    <property type="match status" value="1"/>
</dbReference>
<dbReference type="PANTHER" id="PTHR11795:SF442">
    <property type="entry name" value="ABC TRANSPORTER ATP-BINDING PROTEIN"/>
    <property type="match status" value="1"/>
</dbReference>
<keyword evidence="11" id="KW-1185">Reference proteome</keyword>
<evidence type="ECO:0000256" key="9">
    <source>
        <dbReference type="SAM" id="Phobius"/>
    </source>
</evidence>
<keyword evidence="2" id="KW-0813">Transport</keyword>
<proteinExistence type="inferred from homology"/>
<feature type="transmembrane region" description="Helical" evidence="9">
    <location>
        <begin position="300"/>
        <end position="321"/>
    </location>
</feature>
<comment type="similarity">
    <text evidence="8">Belongs to the binding-protein-dependent transport system permease family. LivHM subfamily.</text>
</comment>
<dbReference type="STRING" id="996166.SAMN05192554_101118"/>
<feature type="transmembrane region" description="Helical" evidence="9">
    <location>
        <begin position="265"/>
        <end position="288"/>
    </location>
</feature>
<feature type="transmembrane region" description="Helical" evidence="9">
    <location>
        <begin position="122"/>
        <end position="143"/>
    </location>
</feature>
<evidence type="ECO:0000256" key="2">
    <source>
        <dbReference type="ARBA" id="ARBA00022448"/>
    </source>
</evidence>
<accession>A0A1G9SE02</accession>
<protein>
    <submittedName>
        <fullName evidence="10">Amino acid/amide ABC transporter membrane protein 1, HAAT family</fullName>
    </submittedName>
</protein>
<dbReference type="Pfam" id="PF02653">
    <property type="entry name" value="BPD_transp_2"/>
    <property type="match status" value="1"/>
</dbReference>
<dbReference type="GO" id="GO:0006865">
    <property type="term" value="P:amino acid transport"/>
    <property type="evidence" value="ECO:0007669"/>
    <property type="project" value="UniProtKB-KW"/>
</dbReference>
<evidence type="ECO:0000256" key="7">
    <source>
        <dbReference type="ARBA" id="ARBA00023136"/>
    </source>
</evidence>
<dbReference type="GO" id="GO:0005886">
    <property type="term" value="C:plasma membrane"/>
    <property type="evidence" value="ECO:0007669"/>
    <property type="project" value="UniProtKB-SubCell"/>
</dbReference>
<feature type="transmembrane region" description="Helical" evidence="9">
    <location>
        <begin position="84"/>
        <end position="110"/>
    </location>
</feature>
<sequence length="335" mass="35323">MIPLVSLVDAALHFLDPAVLARVLFDGLAKASIYVMIAAGLTLIFGLMGVLNFAHGSLTAIGAYLGGLVMVTFAASASGNVGRIALFFVAIVVVFALLTAFGGAMEVSLIRPLYDRPPLYQILLTFGITLVLEELLRMILLFYDIQPSTDWLAAQGTRPEVISKTHDVFGLGVEGLEVFQILLGVAITAGVWLFLTRTRYGLYIRAGSEDGEMAQALGVNVHQAFTVVFGVGVGITGVAGALLMWDSAWAASINLGAEVLLPAFVVVIVGGLGTFRGTVVAGVLVGFVDAFTTELFTSDIVGFSALPELFIFLILVGTLVLRPQGLFGVEEVGGH</sequence>
<dbReference type="Proteomes" id="UP000199370">
    <property type="component" value="Unassembled WGS sequence"/>
</dbReference>
<dbReference type="InterPro" id="IPR052157">
    <property type="entry name" value="BCAA_transport_permease"/>
</dbReference>
<evidence type="ECO:0000256" key="3">
    <source>
        <dbReference type="ARBA" id="ARBA00022475"/>
    </source>
</evidence>
<feature type="transmembrane region" description="Helical" evidence="9">
    <location>
        <begin position="31"/>
        <end position="51"/>
    </location>
</feature>
<evidence type="ECO:0000313" key="10">
    <source>
        <dbReference type="EMBL" id="SDM33621.1"/>
    </source>
</evidence>
<name>A0A1G9SE02_9EURY</name>
<evidence type="ECO:0000256" key="4">
    <source>
        <dbReference type="ARBA" id="ARBA00022692"/>
    </source>
</evidence>
<feature type="transmembrane region" description="Helical" evidence="9">
    <location>
        <begin position="58"/>
        <end position="78"/>
    </location>
</feature>
<keyword evidence="3" id="KW-1003">Cell membrane</keyword>